<dbReference type="GO" id="GO:0003677">
    <property type="term" value="F:DNA binding"/>
    <property type="evidence" value="ECO:0007669"/>
    <property type="project" value="UniProtKB-KW"/>
</dbReference>
<protein>
    <submittedName>
        <fullName evidence="5">MarR family transcriptional regulator</fullName>
    </submittedName>
</protein>
<dbReference type="OrthoDB" id="5974674at2"/>
<reference evidence="5 6" key="1">
    <citation type="journal article" date="2018" name="Nat. Biotechnol.">
        <title>A standardized bacterial taxonomy based on genome phylogeny substantially revises the tree of life.</title>
        <authorList>
            <person name="Parks D.H."/>
            <person name="Chuvochina M."/>
            <person name="Waite D.W."/>
            <person name="Rinke C."/>
            <person name="Skarshewski A."/>
            <person name="Chaumeil P.A."/>
            <person name="Hugenholtz P."/>
        </authorList>
    </citation>
    <scope>NUCLEOTIDE SEQUENCE [LARGE SCALE GENOMIC DNA]</scope>
    <source>
        <strain evidence="5">UBA8739</strain>
    </source>
</reference>
<dbReference type="InterPro" id="IPR011991">
    <property type="entry name" value="ArsR-like_HTH"/>
</dbReference>
<dbReference type="CDD" id="cd00090">
    <property type="entry name" value="HTH_ARSR"/>
    <property type="match status" value="1"/>
</dbReference>
<evidence type="ECO:0000256" key="2">
    <source>
        <dbReference type="ARBA" id="ARBA00023125"/>
    </source>
</evidence>
<dbReference type="Gene3D" id="1.10.10.10">
    <property type="entry name" value="Winged helix-like DNA-binding domain superfamily/Winged helix DNA-binding domain"/>
    <property type="match status" value="1"/>
</dbReference>
<dbReference type="SUPFAM" id="SSF46785">
    <property type="entry name" value="Winged helix' DNA-binding domain"/>
    <property type="match status" value="1"/>
</dbReference>
<dbReference type="AlphaFoldDB" id="A0A3B9IK89"/>
<evidence type="ECO:0000313" key="5">
    <source>
        <dbReference type="EMBL" id="HAE47733.1"/>
    </source>
</evidence>
<dbReference type="GO" id="GO:0003700">
    <property type="term" value="F:DNA-binding transcription factor activity"/>
    <property type="evidence" value="ECO:0007669"/>
    <property type="project" value="InterPro"/>
</dbReference>
<organism evidence="5 6">
    <name type="scientific">Tistrella mobilis</name>
    <dbReference type="NCBI Taxonomy" id="171437"/>
    <lineage>
        <taxon>Bacteria</taxon>
        <taxon>Pseudomonadati</taxon>
        <taxon>Pseudomonadota</taxon>
        <taxon>Alphaproteobacteria</taxon>
        <taxon>Geminicoccales</taxon>
        <taxon>Geminicoccaceae</taxon>
        <taxon>Tistrella</taxon>
    </lineage>
</organism>
<dbReference type="InterPro" id="IPR036390">
    <property type="entry name" value="WH_DNA-bd_sf"/>
</dbReference>
<dbReference type="Pfam" id="PF01047">
    <property type="entry name" value="MarR"/>
    <property type="match status" value="1"/>
</dbReference>
<dbReference type="InterPro" id="IPR036388">
    <property type="entry name" value="WH-like_DNA-bd_sf"/>
</dbReference>
<dbReference type="EMBL" id="DMAI01000157">
    <property type="protein sequence ID" value="HAE47733.1"/>
    <property type="molecule type" value="Genomic_DNA"/>
</dbReference>
<evidence type="ECO:0000256" key="3">
    <source>
        <dbReference type="ARBA" id="ARBA00023163"/>
    </source>
</evidence>
<dbReference type="PROSITE" id="PS50995">
    <property type="entry name" value="HTH_MARR_2"/>
    <property type="match status" value="1"/>
</dbReference>
<comment type="caution">
    <text evidence="5">The sequence shown here is derived from an EMBL/GenBank/DDBJ whole genome shotgun (WGS) entry which is preliminary data.</text>
</comment>
<keyword evidence="1" id="KW-0805">Transcription regulation</keyword>
<name>A0A3B9IK89_9PROT</name>
<evidence type="ECO:0000313" key="6">
    <source>
        <dbReference type="Proteomes" id="UP000257706"/>
    </source>
</evidence>
<keyword evidence="2" id="KW-0238">DNA-binding</keyword>
<gene>
    <name evidence="5" type="ORF">DCK97_09970</name>
</gene>
<dbReference type="PRINTS" id="PR00598">
    <property type="entry name" value="HTHMARR"/>
</dbReference>
<accession>A0A3B9IK89</accession>
<dbReference type="Proteomes" id="UP000257706">
    <property type="component" value="Unassembled WGS sequence"/>
</dbReference>
<keyword evidence="3" id="KW-0804">Transcription</keyword>
<evidence type="ECO:0000259" key="4">
    <source>
        <dbReference type="PROSITE" id="PS50995"/>
    </source>
</evidence>
<dbReference type="SMART" id="SM00347">
    <property type="entry name" value="HTH_MARR"/>
    <property type="match status" value="1"/>
</dbReference>
<dbReference type="InterPro" id="IPR000835">
    <property type="entry name" value="HTH_MarR-typ"/>
</dbReference>
<dbReference type="PANTHER" id="PTHR42756">
    <property type="entry name" value="TRANSCRIPTIONAL REGULATOR, MARR"/>
    <property type="match status" value="1"/>
</dbReference>
<dbReference type="PANTHER" id="PTHR42756:SF1">
    <property type="entry name" value="TRANSCRIPTIONAL REPRESSOR OF EMRAB OPERON"/>
    <property type="match status" value="1"/>
</dbReference>
<feature type="domain" description="HTH marR-type" evidence="4">
    <location>
        <begin position="1"/>
        <end position="143"/>
    </location>
</feature>
<sequence>MTRMSKARAKADKDNPVFQDIARFRALIFDRLLKPHDLTMSQGWVLVHLLRENGLSQSELANRLEIATVTTGKLIDRLEERGFVERRPHPEDRRAKLVFATDLAKPAVKFLTRCIGEVDKIAFAGMSDEDVAFMRDRLDLVRENLLKACNRG</sequence>
<evidence type="ECO:0000256" key="1">
    <source>
        <dbReference type="ARBA" id="ARBA00023015"/>
    </source>
</evidence>
<proteinExistence type="predicted"/>